<dbReference type="EMBL" id="NBTY01000195">
    <property type="protein sequence ID" value="OTP67523.1"/>
    <property type="molecule type" value="Genomic_DNA"/>
</dbReference>
<organism evidence="1 2">
    <name type="scientific">Caballeronia sordidicola</name>
    <name type="common">Burkholderia sordidicola</name>
    <dbReference type="NCBI Taxonomy" id="196367"/>
    <lineage>
        <taxon>Bacteria</taxon>
        <taxon>Pseudomonadati</taxon>
        <taxon>Pseudomonadota</taxon>
        <taxon>Betaproteobacteria</taxon>
        <taxon>Burkholderiales</taxon>
        <taxon>Burkholderiaceae</taxon>
        <taxon>Caballeronia</taxon>
    </lineage>
</organism>
<sequence>MGAQTALRGSVVTVTRRFAAGIDITERAVRLAVVSKRLQANRPVCVERLEEVLLPRGAVVSGDFVDGAAISAALREAFSRLPARGALRSLRCAMALPASATLTTRVLLEKLSSEKQKLGHDPRGVLEPAVLAEAERLAGIERGALSVDWSIYERDDGATEVSIAATARRYVESRVEAAAGADIVLSAIDGEPGAALRALCYSAAMEIDREERFVACWIESSGLHAWVIGEDGVENEMRYPSPEYSSAIEALTDLVGNGPRVHWIYVGGDIELLNRAGVSTQMLTVTFGCPVMPFECAPFCNGAQRVDDRLAHSPLFAVALGLGLREVMP</sequence>
<protein>
    <submittedName>
        <fullName evidence="1">Type IV pilus biogenesis protein PilM</fullName>
    </submittedName>
</protein>
<dbReference type="InterPro" id="IPR005883">
    <property type="entry name" value="PilM"/>
</dbReference>
<dbReference type="Pfam" id="PF11104">
    <property type="entry name" value="PilM_2"/>
    <property type="match status" value="1"/>
</dbReference>
<proteinExistence type="predicted"/>
<gene>
    <name evidence="1" type="ORF">PAMC26510_31010</name>
</gene>
<dbReference type="RefSeq" id="WP_086383286.1">
    <property type="nucleotide sequence ID" value="NZ_NBTY01000195.1"/>
</dbReference>
<comment type="caution">
    <text evidence="1">The sequence shown here is derived from an EMBL/GenBank/DDBJ whole genome shotgun (WGS) entry which is preliminary data.</text>
</comment>
<evidence type="ECO:0000313" key="2">
    <source>
        <dbReference type="Proteomes" id="UP000194546"/>
    </source>
</evidence>
<name>A0A242M8N9_CABSO</name>
<evidence type="ECO:0000313" key="1">
    <source>
        <dbReference type="EMBL" id="OTP67523.1"/>
    </source>
</evidence>
<dbReference type="Proteomes" id="UP000194546">
    <property type="component" value="Unassembled WGS sequence"/>
</dbReference>
<reference evidence="1 2" key="1">
    <citation type="submission" date="2017-03" db="EMBL/GenBank/DDBJ databases">
        <title>Genome analysis of strain PAMC 26510.</title>
        <authorList>
            <person name="Oh H.-M."/>
            <person name="Yang J.-A."/>
        </authorList>
    </citation>
    <scope>NUCLEOTIDE SEQUENCE [LARGE SCALE GENOMIC DNA]</scope>
    <source>
        <strain evidence="1 2">PAMC 26510</strain>
    </source>
</reference>
<dbReference type="AlphaFoldDB" id="A0A242M8N9"/>
<accession>A0A242M8N9</accession>
<dbReference type="Gene3D" id="3.30.420.40">
    <property type="match status" value="1"/>
</dbReference>